<gene>
    <name evidence="1" type="ORF">IAB59_01530</name>
</gene>
<dbReference type="Proteomes" id="UP000886833">
    <property type="component" value="Unassembled WGS sequence"/>
</dbReference>
<organism evidence="1 2">
    <name type="scientific">Candidatus Onthousia faecipullorum</name>
    <dbReference type="NCBI Taxonomy" id="2840887"/>
    <lineage>
        <taxon>Bacteria</taxon>
        <taxon>Bacillati</taxon>
        <taxon>Bacillota</taxon>
        <taxon>Bacilli</taxon>
        <taxon>Candidatus Onthousia</taxon>
    </lineage>
</organism>
<proteinExistence type="predicted"/>
<sequence>MDDRTTITELSNMTLPVFIRKFNSMPLDERINLLKNPYLDELNEVIFSSLFLQVQNMEEVRELLDNKKIFHKVLTSPKNKKKRNILNIIGEDNFPLLKYIFESNYILDYKEQFLDYIDSIDYEQFKNILENIDLTKLNNLFFKEYSLEELEDIIGISSVNKDISSSFFQKVKMNILNPLGVLKIKNEKELLLYTKFNLLINVLDEFPEITLKNGVVLPYQNILDVKEGKVNKLISLLKEKGKASEEDLLEVSLKLYYIFGYDNARSIILDKFTNITPSAVNRIIDFNFKDHRREYRTKHQERFYHYGMENEMIDALNNNNYEFFSNLLYDVDEEKILWLRDESLKIVTTYKDNKSLNDALKVKLLELINERESKAKEDYAKDIRDRLSFKDDKKLSVNDLKELFEDVSLVDLLNNYNQEILLRLREFLLGNFKDNNDCLLRLIINREALGLNNLLGKLINQYDVIESIAKKNKLSLNSILDVIDIVKTSFFSLKPNEQDIFLSTIANIISSKEYCTFKSEEEILKEICKLHVERKNKVYASIPTIEGKSDNFSYKVAPFDAEYLLAAGVDAKNCFRISGKGEDFFRYCLTSNQAVIMYFTNKLTNRSYICPIIRSGNGIHCNGVDPKLEEDEKDDFFRAFTKAMDEIIKISSKESIDSERIEVATITNLHLEDYFRENNYLKYQLGTFIPIDFSCYTDYNKKDKENYIISKSDDYRENKYYLSKDRFYQERKEDYEFNIDKEYDKERLSIIVNSIAYSAIDYKNIPTTRKNKEKRTFKPIDVNTFKYIVGNKDWYVAIDDQYNILANLLPYDERAKKEYIKHLAQAPLLIENMEKEEEEYGISWENLSKNK</sequence>
<evidence type="ECO:0000313" key="1">
    <source>
        <dbReference type="EMBL" id="HIT37145.1"/>
    </source>
</evidence>
<comment type="caution">
    <text evidence="1">The sequence shown here is derived from an EMBL/GenBank/DDBJ whole genome shotgun (WGS) entry which is preliminary data.</text>
</comment>
<reference evidence="1" key="2">
    <citation type="journal article" date="2021" name="PeerJ">
        <title>Extensive microbial diversity within the chicken gut microbiome revealed by metagenomics and culture.</title>
        <authorList>
            <person name="Gilroy R."/>
            <person name="Ravi A."/>
            <person name="Getino M."/>
            <person name="Pursley I."/>
            <person name="Horton D.L."/>
            <person name="Alikhan N.F."/>
            <person name="Baker D."/>
            <person name="Gharbi K."/>
            <person name="Hall N."/>
            <person name="Watson M."/>
            <person name="Adriaenssens E.M."/>
            <person name="Foster-Nyarko E."/>
            <person name="Jarju S."/>
            <person name="Secka A."/>
            <person name="Antonio M."/>
            <person name="Oren A."/>
            <person name="Chaudhuri R.R."/>
            <person name="La Ragione R."/>
            <person name="Hildebrand F."/>
            <person name="Pallen M.J."/>
        </authorList>
    </citation>
    <scope>NUCLEOTIDE SEQUENCE</scope>
    <source>
        <strain evidence="1">CHK195-26880</strain>
    </source>
</reference>
<dbReference type="EMBL" id="DVKQ01000015">
    <property type="protein sequence ID" value="HIT37145.1"/>
    <property type="molecule type" value="Genomic_DNA"/>
</dbReference>
<evidence type="ECO:0000313" key="2">
    <source>
        <dbReference type="Proteomes" id="UP000886833"/>
    </source>
</evidence>
<accession>A0A9D1G9P3</accession>
<protein>
    <submittedName>
        <fullName evidence="1">Uncharacterized protein</fullName>
    </submittedName>
</protein>
<name>A0A9D1G9P3_9FIRM</name>
<dbReference type="AlphaFoldDB" id="A0A9D1G9P3"/>
<reference evidence="1" key="1">
    <citation type="submission" date="2020-10" db="EMBL/GenBank/DDBJ databases">
        <authorList>
            <person name="Gilroy R."/>
        </authorList>
    </citation>
    <scope>NUCLEOTIDE SEQUENCE</scope>
    <source>
        <strain evidence="1">CHK195-26880</strain>
    </source>
</reference>